<organism evidence="1 2">
    <name type="scientific">Sphagnum jensenii</name>
    <dbReference type="NCBI Taxonomy" id="128206"/>
    <lineage>
        <taxon>Eukaryota</taxon>
        <taxon>Viridiplantae</taxon>
        <taxon>Streptophyta</taxon>
        <taxon>Embryophyta</taxon>
        <taxon>Bryophyta</taxon>
        <taxon>Sphagnophytina</taxon>
        <taxon>Sphagnopsida</taxon>
        <taxon>Sphagnales</taxon>
        <taxon>Sphagnaceae</taxon>
        <taxon>Sphagnum</taxon>
    </lineage>
</organism>
<keyword evidence="2" id="KW-1185">Reference proteome</keyword>
<accession>A0ABP0VU68</accession>
<gene>
    <name evidence="1" type="ORF">CSSPJE1EN1_LOCUS3517</name>
</gene>
<dbReference type="Proteomes" id="UP001497444">
    <property type="component" value="Chromosome 11"/>
</dbReference>
<evidence type="ECO:0000313" key="1">
    <source>
        <dbReference type="EMBL" id="CAK9258039.1"/>
    </source>
</evidence>
<sequence>MSNILQESVLPCVFSKLMPDGKVNDHSLVSKFHLNVSSHFEQKEHLHFLAKRVCSYLLNVFVVYHSWFSIVFTMNPPVSWASSSMLLVCSCQTLPDFWVFFLCSCQVSRLQPPFAASGHLVLCLCVTPVQTFSLLVGPHGKGHQNILLMHCICEDIKSCMHFMTLKILDSCLPNVELDERLT</sequence>
<proteinExistence type="predicted"/>
<dbReference type="EMBL" id="OZ020106">
    <property type="protein sequence ID" value="CAK9258039.1"/>
    <property type="molecule type" value="Genomic_DNA"/>
</dbReference>
<evidence type="ECO:0000313" key="2">
    <source>
        <dbReference type="Proteomes" id="UP001497444"/>
    </source>
</evidence>
<protein>
    <submittedName>
        <fullName evidence="1">Uncharacterized protein</fullName>
    </submittedName>
</protein>
<name>A0ABP0VU68_9BRYO</name>
<reference evidence="1" key="1">
    <citation type="submission" date="2024-02" db="EMBL/GenBank/DDBJ databases">
        <authorList>
            <consortium name="ELIXIR-Norway"/>
            <consortium name="Elixir Norway"/>
        </authorList>
    </citation>
    <scope>NUCLEOTIDE SEQUENCE</scope>
</reference>